<sequence>MRILYFDIDSLRPDHLGCYGYHRDTTPNIDAMAREGVRFTHAYCATSPCVPSRGSLISGRVGVRHGAMTHFGPGSEFRFPGNGHRHWDDMPLFTRHLRRHGYRTVSFSSFADRHQAYWFCGGWSEMHTATLKQGDENADEVNAAVIPWLRANGREEDYFLHIQYWDPHRNYTVDQKWIDRFAGEPPPGWPDEEAIAGHQQDYGPFTARELFPGTPDGRSPVPSMPDAIGGVDDFKRLVDGYDAATRFMDEEIGRILNTLADLGVLEDTAIIFSADHGEALGEQGVYGDHVCAGEAVHNIPMVVRWPGGAADRAYDGLMYNVDLQPTLCELAGIPVPTGWDGLPVTAAIRGEEWAGRPHLVWDHALYSCQRAVRTPDRLFVRTYHPGLYDFDDLALFDMDADPRQTTNIAEAEPGRVAELDHVMSDWLHGMLGRHGAPGDPMQEVVRTGPYRYIRLERWIERLRARGRPDDARRIIDRLDLDAALTTRRGHPVL</sequence>
<dbReference type="InterPro" id="IPR017850">
    <property type="entry name" value="Alkaline_phosphatase_core_sf"/>
</dbReference>
<dbReference type="Proteomes" id="UP000605361">
    <property type="component" value="Unassembled WGS sequence"/>
</dbReference>
<dbReference type="RefSeq" id="WP_195895110.1">
    <property type="nucleotide sequence ID" value="NZ_JADOGI010000023.1"/>
</dbReference>
<keyword evidence="5" id="KW-1185">Reference proteome</keyword>
<dbReference type="Gene3D" id="3.40.720.10">
    <property type="entry name" value="Alkaline Phosphatase, subunit A"/>
    <property type="match status" value="1"/>
</dbReference>
<dbReference type="PANTHER" id="PTHR42693:SF53">
    <property type="entry name" value="ENDO-4-O-SULFATASE"/>
    <property type="match status" value="1"/>
</dbReference>
<dbReference type="SUPFAM" id="SSF53649">
    <property type="entry name" value="Alkaline phosphatase-like"/>
    <property type="match status" value="1"/>
</dbReference>
<dbReference type="EMBL" id="JADOGI010000023">
    <property type="protein sequence ID" value="MBF8186129.1"/>
    <property type="molecule type" value="Genomic_DNA"/>
</dbReference>
<protein>
    <submittedName>
        <fullName evidence="4">Sulfatase</fullName>
    </submittedName>
</protein>
<gene>
    <name evidence="4" type="ORF">ITP53_10290</name>
</gene>
<evidence type="ECO:0000259" key="3">
    <source>
        <dbReference type="Pfam" id="PF00884"/>
    </source>
</evidence>
<dbReference type="AlphaFoldDB" id="A0A931A7K0"/>
<reference evidence="4" key="1">
    <citation type="submission" date="2020-11" db="EMBL/GenBank/DDBJ databases">
        <title>Whole-genome analyses of Nonomuraea sp. K274.</title>
        <authorList>
            <person name="Veyisoglu A."/>
        </authorList>
    </citation>
    <scope>NUCLEOTIDE SEQUENCE</scope>
    <source>
        <strain evidence="4">K274</strain>
    </source>
</reference>
<comment type="caution">
    <text evidence="4">The sequence shown here is derived from an EMBL/GenBank/DDBJ whole genome shotgun (WGS) entry which is preliminary data.</text>
</comment>
<proteinExistence type="inferred from homology"/>
<dbReference type="InterPro" id="IPR050738">
    <property type="entry name" value="Sulfatase"/>
</dbReference>
<keyword evidence="2" id="KW-0378">Hydrolase</keyword>
<organism evidence="4 5">
    <name type="scientific">Nonomuraea cypriaca</name>
    <dbReference type="NCBI Taxonomy" id="1187855"/>
    <lineage>
        <taxon>Bacteria</taxon>
        <taxon>Bacillati</taxon>
        <taxon>Actinomycetota</taxon>
        <taxon>Actinomycetes</taxon>
        <taxon>Streptosporangiales</taxon>
        <taxon>Streptosporangiaceae</taxon>
        <taxon>Nonomuraea</taxon>
    </lineage>
</organism>
<evidence type="ECO:0000256" key="1">
    <source>
        <dbReference type="ARBA" id="ARBA00008779"/>
    </source>
</evidence>
<evidence type="ECO:0000313" key="4">
    <source>
        <dbReference type="EMBL" id="MBF8186129.1"/>
    </source>
</evidence>
<evidence type="ECO:0000313" key="5">
    <source>
        <dbReference type="Proteomes" id="UP000605361"/>
    </source>
</evidence>
<dbReference type="Pfam" id="PF00884">
    <property type="entry name" value="Sulfatase"/>
    <property type="match status" value="1"/>
</dbReference>
<dbReference type="CDD" id="cd16148">
    <property type="entry name" value="sulfatase_like"/>
    <property type="match status" value="1"/>
</dbReference>
<dbReference type="GO" id="GO:0004065">
    <property type="term" value="F:arylsulfatase activity"/>
    <property type="evidence" value="ECO:0007669"/>
    <property type="project" value="TreeGrafter"/>
</dbReference>
<name>A0A931A7K0_9ACTN</name>
<evidence type="ECO:0000256" key="2">
    <source>
        <dbReference type="ARBA" id="ARBA00022801"/>
    </source>
</evidence>
<comment type="similarity">
    <text evidence="1">Belongs to the sulfatase family.</text>
</comment>
<accession>A0A931A7K0</accession>
<feature type="domain" description="Sulfatase N-terminal" evidence="3">
    <location>
        <begin position="8"/>
        <end position="333"/>
    </location>
</feature>
<dbReference type="InterPro" id="IPR000917">
    <property type="entry name" value="Sulfatase_N"/>
</dbReference>
<dbReference type="PANTHER" id="PTHR42693">
    <property type="entry name" value="ARYLSULFATASE FAMILY MEMBER"/>
    <property type="match status" value="1"/>
</dbReference>